<reference evidence="1" key="1">
    <citation type="submission" date="2022-06" db="EMBL/GenBank/DDBJ databases">
        <authorList>
            <person name="Legras J.-L."/>
            <person name="Devillers H."/>
            <person name="Grondin C."/>
        </authorList>
    </citation>
    <scope>NUCLEOTIDE SEQUENCE</scope>
    <source>
        <strain evidence="1">CLIB 1444</strain>
    </source>
</reference>
<sequence>MFKRLSRNVAKFNNIDKTYETLSKTSDVVKIQTLITRLQEQPEIKVILTKFLKDLNAIGINQDVSQRFDNRYKYYTRMLKFRQLHHVFWELCKVNDISQHDHKLRINYENIGLLDPKNFPPEEYKKIIEE</sequence>
<organism evidence="1 2">
    <name type="scientific">[Candida] jaroonii</name>
    <dbReference type="NCBI Taxonomy" id="467808"/>
    <lineage>
        <taxon>Eukaryota</taxon>
        <taxon>Fungi</taxon>
        <taxon>Dikarya</taxon>
        <taxon>Ascomycota</taxon>
        <taxon>Saccharomycotina</taxon>
        <taxon>Pichiomycetes</taxon>
        <taxon>Debaryomycetaceae</taxon>
        <taxon>Yamadazyma</taxon>
    </lineage>
</organism>
<accession>A0ACA9Y9S2</accession>
<evidence type="ECO:0000313" key="2">
    <source>
        <dbReference type="Proteomes" id="UP001152531"/>
    </source>
</evidence>
<keyword evidence="2" id="KW-1185">Reference proteome</keyword>
<gene>
    <name evidence="1" type="ORF">CLIB1444_07S02432</name>
</gene>
<proteinExistence type="predicted"/>
<name>A0ACA9Y9S2_9ASCO</name>
<dbReference type="Proteomes" id="UP001152531">
    <property type="component" value="Unassembled WGS sequence"/>
</dbReference>
<evidence type="ECO:0000313" key="1">
    <source>
        <dbReference type="EMBL" id="CAH6721787.1"/>
    </source>
</evidence>
<comment type="caution">
    <text evidence="1">The sequence shown here is derived from an EMBL/GenBank/DDBJ whole genome shotgun (WGS) entry which is preliminary data.</text>
</comment>
<protein>
    <submittedName>
        <fullName evidence="1">Uncharacterized protein</fullName>
    </submittedName>
</protein>
<dbReference type="EMBL" id="CALSDN010000007">
    <property type="protein sequence ID" value="CAH6721787.1"/>
    <property type="molecule type" value="Genomic_DNA"/>
</dbReference>